<feature type="non-terminal residue" evidence="2">
    <location>
        <position position="40"/>
    </location>
</feature>
<feature type="signal peptide" evidence="1">
    <location>
        <begin position="1"/>
        <end position="24"/>
    </location>
</feature>
<sequence>MKRTVLKAAFAAAMVGTSAGEAAAADFKKNPFTLTYEGAI</sequence>
<name>H0FDT6_9BURK</name>
<dbReference type="Proteomes" id="UP000003113">
    <property type="component" value="Unassembled WGS sequence"/>
</dbReference>
<evidence type="ECO:0000313" key="3">
    <source>
        <dbReference type="Proteomes" id="UP000003113"/>
    </source>
</evidence>
<dbReference type="AlphaFoldDB" id="H0FDT6"/>
<evidence type="ECO:0000256" key="1">
    <source>
        <dbReference type="SAM" id="SignalP"/>
    </source>
</evidence>
<feature type="chain" id="PRO_5003532666" description="ABC transporter substrate-binding protein" evidence="1">
    <location>
        <begin position="25"/>
        <end position="40"/>
    </location>
</feature>
<gene>
    <name evidence="2" type="ORF">KYC_24732</name>
</gene>
<evidence type="ECO:0000313" key="2">
    <source>
        <dbReference type="EMBL" id="EHK63597.1"/>
    </source>
</evidence>
<reference evidence="2 3" key="1">
    <citation type="journal article" date="2012" name="J. Bacteriol.">
        <title>Genome sequence of the highly efficient arsenite-oxidizing bacterium Achromobacter arsenitoxydans SY8.</title>
        <authorList>
            <person name="Li X."/>
            <person name="Hu Y."/>
            <person name="Gong J."/>
            <person name="Lin Y."/>
            <person name="Johnstone L."/>
            <person name="Rensing C."/>
            <person name="Wang G."/>
        </authorList>
    </citation>
    <scope>NUCLEOTIDE SEQUENCE [LARGE SCALE GENOMIC DNA]</scope>
    <source>
        <strain evidence="2 3">SY8</strain>
    </source>
</reference>
<organism evidence="2 3">
    <name type="scientific">Achromobacter arsenitoxydans SY8</name>
    <dbReference type="NCBI Taxonomy" id="477184"/>
    <lineage>
        <taxon>Bacteria</taxon>
        <taxon>Pseudomonadati</taxon>
        <taxon>Pseudomonadota</taxon>
        <taxon>Betaproteobacteria</taxon>
        <taxon>Burkholderiales</taxon>
        <taxon>Alcaligenaceae</taxon>
        <taxon>Achromobacter</taxon>
    </lineage>
</organism>
<proteinExistence type="predicted"/>
<dbReference type="EMBL" id="AGUF01000076">
    <property type="protein sequence ID" value="EHK63597.1"/>
    <property type="molecule type" value="Genomic_DNA"/>
</dbReference>
<comment type="caution">
    <text evidence="2">The sequence shown here is derived from an EMBL/GenBank/DDBJ whole genome shotgun (WGS) entry which is preliminary data.</text>
</comment>
<evidence type="ECO:0008006" key="4">
    <source>
        <dbReference type="Google" id="ProtNLM"/>
    </source>
</evidence>
<protein>
    <recommendedName>
        <fullName evidence="4">ABC transporter substrate-binding protein</fullName>
    </recommendedName>
</protein>
<keyword evidence="1" id="KW-0732">Signal</keyword>
<keyword evidence="3" id="KW-1185">Reference proteome</keyword>
<accession>H0FDT6</accession>